<dbReference type="AlphaFoldDB" id="A0A160TBF3"/>
<name>A0A160TBF3_9ZZZZ</name>
<accession>A0A160TBF3</accession>
<organism evidence="1">
    <name type="scientific">hydrothermal vent metagenome</name>
    <dbReference type="NCBI Taxonomy" id="652676"/>
    <lineage>
        <taxon>unclassified sequences</taxon>
        <taxon>metagenomes</taxon>
        <taxon>ecological metagenomes</taxon>
    </lineage>
</organism>
<dbReference type="EMBL" id="CZQC01000036">
    <property type="protein sequence ID" value="CUS41131.1"/>
    <property type="molecule type" value="Genomic_DNA"/>
</dbReference>
<evidence type="ECO:0000313" key="1">
    <source>
        <dbReference type="EMBL" id="CUS41131.1"/>
    </source>
</evidence>
<proteinExistence type="predicted"/>
<reference evidence="1" key="1">
    <citation type="submission" date="2015-10" db="EMBL/GenBank/DDBJ databases">
        <authorList>
            <person name="Gilbert D.G."/>
        </authorList>
    </citation>
    <scope>NUCLEOTIDE SEQUENCE</scope>
</reference>
<protein>
    <submittedName>
        <fullName evidence="1">Uncharacterized protein</fullName>
    </submittedName>
</protein>
<sequence length="133" mass="15274">MIDQWDPSLPTTNFPDSALLQRIAEQSKVLRLQGKDALTLTAEELQQGASWIQQSEEIWLNTIPTLSDDTLIDLAFFYTQAEMTLSGFQAKAKNPAIWIFRYLRQMKRLPDKAIIRELKALTDNRFIPYGSVL</sequence>
<gene>
    <name evidence="1" type="ORF">MGWOODY_Tha690</name>
</gene>